<dbReference type="Proteomes" id="UP001417504">
    <property type="component" value="Unassembled WGS sequence"/>
</dbReference>
<dbReference type="GO" id="GO:0016020">
    <property type="term" value="C:membrane"/>
    <property type="evidence" value="ECO:0007669"/>
    <property type="project" value="InterPro"/>
</dbReference>
<feature type="transmembrane region" description="Helical" evidence="9">
    <location>
        <begin position="170"/>
        <end position="191"/>
    </location>
</feature>
<keyword evidence="5 9" id="KW-0812">Transmembrane</keyword>
<dbReference type="Pfam" id="PF03083">
    <property type="entry name" value="MtN3_slv"/>
    <property type="match status" value="2"/>
</dbReference>
<dbReference type="InterPro" id="IPR047664">
    <property type="entry name" value="SWEET"/>
</dbReference>
<comment type="function">
    <text evidence="9">Mediates both low-affinity uptake and efflux of sugar across the membrane.</text>
</comment>
<evidence type="ECO:0000256" key="3">
    <source>
        <dbReference type="ARBA" id="ARBA00022448"/>
    </source>
</evidence>
<feature type="transmembrane region" description="Helical" evidence="9">
    <location>
        <begin position="6"/>
        <end position="29"/>
    </location>
</feature>
<feature type="transmembrane region" description="Helical" evidence="9">
    <location>
        <begin position="142"/>
        <end position="164"/>
    </location>
</feature>
<dbReference type="PANTHER" id="PTHR10791:SF28">
    <property type="entry name" value="BIDIRECTIONAL SUGAR TRANSPORTER SWEET3"/>
    <property type="match status" value="1"/>
</dbReference>
<name>A0AAP0F7H7_9MAGN</name>
<dbReference type="PANTHER" id="PTHR10791">
    <property type="entry name" value="RAG1-ACTIVATING PROTEIN 1"/>
    <property type="match status" value="1"/>
</dbReference>
<dbReference type="GO" id="GO:0051119">
    <property type="term" value="F:sugar transmembrane transporter activity"/>
    <property type="evidence" value="ECO:0007669"/>
    <property type="project" value="InterPro"/>
</dbReference>
<keyword evidence="11" id="KW-1185">Reference proteome</keyword>
<dbReference type="InterPro" id="IPR004316">
    <property type="entry name" value="SWEET_rpt"/>
</dbReference>
<comment type="caution">
    <text evidence="10">The sequence shown here is derived from an EMBL/GenBank/DDBJ whole genome shotgun (WGS) entry which is preliminary data.</text>
</comment>
<evidence type="ECO:0000256" key="8">
    <source>
        <dbReference type="ARBA" id="ARBA00023136"/>
    </source>
</evidence>
<feature type="transmembrane region" description="Helical" evidence="9">
    <location>
        <begin position="79"/>
        <end position="100"/>
    </location>
</feature>
<keyword evidence="6" id="KW-0677">Repeat</keyword>
<gene>
    <name evidence="10" type="ORF">Sjap_021086</name>
</gene>
<dbReference type="Gene3D" id="1.20.1280.290">
    <property type="match status" value="2"/>
</dbReference>
<dbReference type="AlphaFoldDB" id="A0AAP0F7H7"/>
<keyword evidence="3 9" id="KW-0813">Transport</keyword>
<evidence type="ECO:0000256" key="4">
    <source>
        <dbReference type="ARBA" id="ARBA00022597"/>
    </source>
</evidence>
<evidence type="ECO:0000256" key="1">
    <source>
        <dbReference type="ARBA" id="ARBA00004127"/>
    </source>
</evidence>
<dbReference type="FunFam" id="1.20.1280.290:FF:000002">
    <property type="entry name" value="Bidirectional sugar transporter SWEET"/>
    <property type="match status" value="1"/>
</dbReference>
<evidence type="ECO:0000256" key="5">
    <source>
        <dbReference type="ARBA" id="ARBA00022692"/>
    </source>
</evidence>
<sequence length="231" mass="25767">MGGALRLVIGIMGNAASLLLYTAPMYVNISKPILSFIMSRLTFVKVIKKRSTEEFSCVPYTLALFNCLIYTWYGLPLVMASLTVISIFVTFCVVVMVSLFTTHDHRQRKVLVGTTGLVASVAMYGSPLVVMKQVIKTKSVEFMPFHLSLFSLAASLLWMIYGLLGHDVFLASPNLVGTPLGVFQIVLYCIYRKRGVASTEELIKEVDLEKNNNEEKRKVQQIVVTVADEKQ</sequence>
<dbReference type="EMBL" id="JBBNAE010000008">
    <property type="protein sequence ID" value="KAK9103832.1"/>
    <property type="molecule type" value="Genomic_DNA"/>
</dbReference>
<evidence type="ECO:0000256" key="2">
    <source>
        <dbReference type="ARBA" id="ARBA00007809"/>
    </source>
</evidence>
<evidence type="ECO:0000256" key="7">
    <source>
        <dbReference type="ARBA" id="ARBA00022989"/>
    </source>
</evidence>
<dbReference type="GO" id="GO:0012505">
    <property type="term" value="C:endomembrane system"/>
    <property type="evidence" value="ECO:0007669"/>
    <property type="project" value="UniProtKB-SubCell"/>
</dbReference>
<keyword evidence="7 9" id="KW-1133">Transmembrane helix</keyword>
<evidence type="ECO:0000256" key="9">
    <source>
        <dbReference type="RuleBase" id="RU910715"/>
    </source>
</evidence>
<comment type="caution">
    <text evidence="9">Lacks conserved residue(s) required for the propagation of feature annotation.</text>
</comment>
<organism evidence="10 11">
    <name type="scientific">Stephania japonica</name>
    <dbReference type="NCBI Taxonomy" id="461633"/>
    <lineage>
        <taxon>Eukaryota</taxon>
        <taxon>Viridiplantae</taxon>
        <taxon>Streptophyta</taxon>
        <taxon>Embryophyta</taxon>
        <taxon>Tracheophyta</taxon>
        <taxon>Spermatophyta</taxon>
        <taxon>Magnoliopsida</taxon>
        <taxon>Ranunculales</taxon>
        <taxon>Menispermaceae</taxon>
        <taxon>Menispermoideae</taxon>
        <taxon>Cissampelideae</taxon>
        <taxon>Stephania</taxon>
    </lineage>
</organism>
<evidence type="ECO:0000313" key="10">
    <source>
        <dbReference type="EMBL" id="KAK9103832.1"/>
    </source>
</evidence>
<keyword evidence="4 9" id="KW-0762">Sugar transport</keyword>
<comment type="subcellular location">
    <subcellularLocation>
        <location evidence="1">Endomembrane system</location>
        <topology evidence="1">Multi-pass membrane protein</topology>
    </subcellularLocation>
</comment>
<comment type="similarity">
    <text evidence="2 9">Belongs to the SWEET sugar transporter family.</text>
</comment>
<reference evidence="10 11" key="1">
    <citation type="submission" date="2024-01" db="EMBL/GenBank/DDBJ databases">
        <title>Genome assemblies of Stephania.</title>
        <authorList>
            <person name="Yang L."/>
        </authorList>
    </citation>
    <scope>NUCLEOTIDE SEQUENCE [LARGE SCALE GENOMIC DNA]</scope>
    <source>
        <strain evidence="10">QJT</strain>
        <tissue evidence="10">Leaf</tissue>
    </source>
</reference>
<proteinExistence type="inferred from homology"/>
<evidence type="ECO:0000313" key="11">
    <source>
        <dbReference type="Proteomes" id="UP001417504"/>
    </source>
</evidence>
<keyword evidence="8 9" id="KW-0472">Membrane</keyword>
<evidence type="ECO:0000256" key="6">
    <source>
        <dbReference type="ARBA" id="ARBA00022737"/>
    </source>
</evidence>
<protein>
    <recommendedName>
        <fullName evidence="9">Bidirectional sugar transporter SWEET</fullName>
    </recommendedName>
</protein>
<accession>A0AAP0F7H7</accession>